<sequence>MNGDLSAVRHFLFFITQGDSSITAGGLLLIRQATERCVESGMMTLCPFLICCHALPVSWLKAIDTTVFLLHVKTCTWFITIKWS</sequence>
<accession>A0ABU7AZA6</accession>
<name>A0ABU7AZA6_9TELE</name>
<evidence type="ECO:0000313" key="1">
    <source>
        <dbReference type="EMBL" id="MED6243612.1"/>
    </source>
</evidence>
<proteinExistence type="predicted"/>
<protein>
    <submittedName>
        <fullName evidence="1">Uncharacterized protein</fullName>
    </submittedName>
</protein>
<reference evidence="1 2" key="1">
    <citation type="submission" date="2021-07" db="EMBL/GenBank/DDBJ databases">
        <authorList>
            <person name="Palmer J.M."/>
        </authorList>
    </citation>
    <scope>NUCLEOTIDE SEQUENCE [LARGE SCALE GENOMIC DNA]</scope>
    <source>
        <strain evidence="1 2">AT_MEX2019</strain>
        <tissue evidence="1">Muscle</tissue>
    </source>
</reference>
<dbReference type="Proteomes" id="UP001345963">
    <property type="component" value="Unassembled WGS sequence"/>
</dbReference>
<gene>
    <name evidence="1" type="ORF">ATANTOWER_023466</name>
</gene>
<comment type="caution">
    <text evidence="1">The sequence shown here is derived from an EMBL/GenBank/DDBJ whole genome shotgun (WGS) entry which is preliminary data.</text>
</comment>
<dbReference type="EMBL" id="JAHUTI010034720">
    <property type="protein sequence ID" value="MED6243612.1"/>
    <property type="molecule type" value="Genomic_DNA"/>
</dbReference>
<evidence type="ECO:0000313" key="2">
    <source>
        <dbReference type="Proteomes" id="UP001345963"/>
    </source>
</evidence>
<organism evidence="1 2">
    <name type="scientific">Ataeniobius toweri</name>
    <dbReference type="NCBI Taxonomy" id="208326"/>
    <lineage>
        <taxon>Eukaryota</taxon>
        <taxon>Metazoa</taxon>
        <taxon>Chordata</taxon>
        <taxon>Craniata</taxon>
        <taxon>Vertebrata</taxon>
        <taxon>Euteleostomi</taxon>
        <taxon>Actinopterygii</taxon>
        <taxon>Neopterygii</taxon>
        <taxon>Teleostei</taxon>
        <taxon>Neoteleostei</taxon>
        <taxon>Acanthomorphata</taxon>
        <taxon>Ovalentaria</taxon>
        <taxon>Atherinomorphae</taxon>
        <taxon>Cyprinodontiformes</taxon>
        <taxon>Goodeidae</taxon>
        <taxon>Ataeniobius</taxon>
    </lineage>
</organism>
<keyword evidence="2" id="KW-1185">Reference proteome</keyword>